<comment type="subcellular location">
    <subcellularLocation>
        <location evidence="1">Cell envelope</location>
    </subcellularLocation>
</comment>
<organism evidence="4 5">
    <name type="scientific">Vibrio caribbeanicus ATCC BAA-2122</name>
    <dbReference type="NCBI Taxonomy" id="796620"/>
    <lineage>
        <taxon>Bacteria</taxon>
        <taxon>Pseudomonadati</taxon>
        <taxon>Pseudomonadota</taxon>
        <taxon>Gammaproteobacteria</taxon>
        <taxon>Vibrionales</taxon>
        <taxon>Vibrionaceae</taxon>
        <taxon>Vibrio</taxon>
    </lineage>
</organism>
<dbReference type="Pfam" id="PF09375">
    <property type="entry name" value="Peptidase_M75"/>
    <property type="match status" value="1"/>
</dbReference>
<dbReference type="GO" id="GO:0030313">
    <property type="term" value="C:cell envelope"/>
    <property type="evidence" value="ECO:0007669"/>
    <property type="project" value="UniProtKB-SubCell"/>
</dbReference>
<dbReference type="InterPro" id="IPR018976">
    <property type="entry name" value="Imelysin-like"/>
</dbReference>
<evidence type="ECO:0000259" key="3">
    <source>
        <dbReference type="Pfam" id="PF09375"/>
    </source>
</evidence>
<keyword evidence="5" id="KW-1185">Reference proteome</keyword>
<dbReference type="PROSITE" id="PS51257">
    <property type="entry name" value="PROKAR_LIPOPROTEIN"/>
    <property type="match status" value="1"/>
</dbReference>
<dbReference type="AlphaFoldDB" id="E3BL40"/>
<dbReference type="EMBL" id="AEIU01000075">
    <property type="protein sequence ID" value="EFP96384.1"/>
    <property type="molecule type" value="Genomic_DNA"/>
</dbReference>
<dbReference type="eggNOG" id="COG3489">
    <property type="taxonomic scope" value="Bacteria"/>
</dbReference>
<feature type="domain" description="Imelysin-like" evidence="3">
    <location>
        <begin position="52"/>
        <end position="322"/>
    </location>
</feature>
<dbReference type="STRING" id="796620.VIBC2010_12484"/>
<dbReference type="InterPro" id="IPR034984">
    <property type="entry name" value="Imelysin-like_IPPA"/>
</dbReference>
<name>E3BL40_9VIBR</name>
<gene>
    <name evidence="4" type="ORF">VIBC2010_12484</name>
</gene>
<evidence type="ECO:0000256" key="2">
    <source>
        <dbReference type="ARBA" id="ARBA00022729"/>
    </source>
</evidence>
<dbReference type="OrthoDB" id="5729110at2"/>
<dbReference type="Gene3D" id="1.20.1420.20">
    <property type="entry name" value="M75 peptidase, HXXE motif"/>
    <property type="match status" value="1"/>
</dbReference>
<accession>E3BL40</accession>
<proteinExistence type="predicted"/>
<dbReference type="CDD" id="cd14659">
    <property type="entry name" value="Imelysin-like_IPPA"/>
    <property type="match status" value="1"/>
</dbReference>
<comment type="caution">
    <text evidence="4">The sequence shown here is derived from an EMBL/GenBank/DDBJ whole genome shotgun (WGS) entry which is preliminary data.</text>
</comment>
<evidence type="ECO:0000313" key="5">
    <source>
        <dbReference type="Proteomes" id="UP000002943"/>
    </source>
</evidence>
<dbReference type="Proteomes" id="UP000002943">
    <property type="component" value="Unassembled WGS sequence"/>
</dbReference>
<reference evidence="4 5" key="1">
    <citation type="journal article" date="2012" name="Int. J. Syst. Evol. Microbiol.">
        <title>Vibrio caribbeanicus sp. nov., isolated from the marine sponge Scleritoderma cyanea.</title>
        <authorList>
            <person name="Hoffmann M."/>
            <person name="Monday S.R."/>
            <person name="Allard M.W."/>
            <person name="Strain E.A."/>
            <person name="Whittaker P."/>
            <person name="Naum M."/>
            <person name="McCarthy P.J."/>
            <person name="Lopez J.V."/>
            <person name="Fischer M."/>
            <person name="Brown E.W."/>
        </authorList>
    </citation>
    <scope>NUCLEOTIDE SEQUENCE [LARGE SCALE GENOMIC DNA]</scope>
    <source>
        <strain evidence="4 5">ATCC BAA-2122</strain>
    </source>
</reference>
<evidence type="ECO:0000256" key="1">
    <source>
        <dbReference type="ARBA" id="ARBA00004196"/>
    </source>
</evidence>
<protein>
    <recommendedName>
        <fullName evidence="3">Imelysin-like domain-containing protein</fullName>
    </recommendedName>
</protein>
<dbReference type="InterPro" id="IPR038352">
    <property type="entry name" value="Imelysin_sf"/>
</dbReference>
<keyword evidence="2" id="KW-0732">Signal</keyword>
<sequence length="343" mass="38976">MICRKLFLAGAIFSVLSGCQTRPIDNITLSKNQHVSHGVYEVELNSARLFRDESKKLTMDMQSYCDGEISRSALQGSWFRVMSKWMAIQGQGRGPEAALAQSWNIQLWPDKKNTTGRKMRAIFSSSKSWSQEEIANQSVAVQGVGAIEWLLFDQASPLTREDKTCKTAVAITENLAINAQEIGEAWEINPWSDLDEQQWYSEYISLLSNQLSYSLKKMTLPLAKFGHPRPYFSESWRSQASLQNLKSNILAMQRLYLAGGNGLDKVLRDRGNAYLADRIVRQFEFMIDTWPSEESLFELVQSKSGYQNVYSQFNKLEHLQYLIHEEVAVELGVIIGFNSTDGD</sequence>
<evidence type="ECO:0000313" key="4">
    <source>
        <dbReference type="EMBL" id="EFP96384.1"/>
    </source>
</evidence>